<accession>A0A9P0YNA8</accession>
<reference evidence="3" key="1">
    <citation type="submission" date="2022-07" db="EMBL/GenBank/DDBJ databases">
        <authorList>
            <person name="Macas J."/>
            <person name="Novak P."/>
            <person name="Neumann P."/>
        </authorList>
    </citation>
    <scope>NUCLEOTIDE SEQUENCE</scope>
</reference>
<sequence length="119" mass="14199">MGSEGLRILKKFKGASSSSHSVYDDRVTRLEKQLEERDAEAQRRDEEARIRDEEARRTRERLEEMERQMHMFNATYRPSMHIQHPKLPHKFPSWAIWTVWAVGVLLFIVISPTIFHMHI</sequence>
<protein>
    <submittedName>
        <fullName evidence="3">Uncharacterized protein</fullName>
    </submittedName>
</protein>
<feature type="region of interest" description="Disordered" evidence="1">
    <location>
        <begin position="34"/>
        <end position="62"/>
    </location>
</feature>
<keyword evidence="2" id="KW-0812">Transmembrane</keyword>
<gene>
    <name evidence="3" type="ORF">CEURO_LOCUS3146</name>
</gene>
<keyword evidence="4" id="KW-1185">Reference proteome</keyword>
<evidence type="ECO:0000313" key="3">
    <source>
        <dbReference type="EMBL" id="CAH9069310.1"/>
    </source>
</evidence>
<proteinExistence type="predicted"/>
<dbReference type="OrthoDB" id="1323319at2759"/>
<comment type="caution">
    <text evidence="3">The sequence shown here is derived from an EMBL/GenBank/DDBJ whole genome shotgun (WGS) entry which is preliminary data.</text>
</comment>
<name>A0A9P0YNA8_CUSEU</name>
<keyword evidence="2" id="KW-0472">Membrane</keyword>
<dbReference type="AlphaFoldDB" id="A0A9P0YNA8"/>
<dbReference type="EMBL" id="CAMAPE010000005">
    <property type="protein sequence ID" value="CAH9069310.1"/>
    <property type="molecule type" value="Genomic_DNA"/>
</dbReference>
<evidence type="ECO:0000256" key="1">
    <source>
        <dbReference type="SAM" id="MobiDB-lite"/>
    </source>
</evidence>
<feature type="transmembrane region" description="Helical" evidence="2">
    <location>
        <begin position="94"/>
        <end position="115"/>
    </location>
</feature>
<evidence type="ECO:0000256" key="2">
    <source>
        <dbReference type="SAM" id="Phobius"/>
    </source>
</evidence>
<keyword evidence="2" id="KW-1133">Transmembrane helix</keyword>
<evidence type="ECO:0000313" key="4">
    <source>
        <dbReference type="Proteomes" id="UP001152484"/>
    </source>
</evidence>
<organism evidence="3 4">
    <name type="scientific">Cuscuta europaea</name>
    <name type="common">European dodder</name>
    <dbReference type="NCBI Taxonomy" id="41803"/>
    <lineage>
        <taxon>Eukaryota</taxon>
        <taxon>Viridiplantae</taxon>
        <taxon>Streptophyta</taxon>
        <taxon>Embryophyta</taxon>
        <taxon>Tracheophyta</taxon>
        <taxon>Spermatophyta</taxon>
        <taxon>Magnoliopsida</taxon>
        <taxon>eudicotyledons</taxon>
        <taxon>Gunneridae</taxon>
        <taxon>Pentapetalae</taxon>
        <taxon>asterids</taxon>
        <taxon>lamiids</taxon>
        <taxon>Solanales</taxon>
        <taxon>Convolvulaceae</taxon>
        <taxon>Cuscuteae</taxon>
        <taxon>Cuscuta</taxon>
        <taxon>Cuscuta subgen. Cuscuta</taxon>
    </lineage>
</organism>
<dbReference type="Proteomes" id="UP001152484">
    <property type="component" value="Unassembled WGS sequence"/>
</dbReference>